<sequence length="92" mass="9681">MPRTFASQVAASEAPATQAGSQSASKAFIIEVNSRAAGIVVRDGRGFRFHAATDDFTGLEGRGFRSPGDAHKAAQRLLDSLRLGRSMKFGAA</sequence>
<evidence type="ECO:0000313" key="3">
    <source>
        <dbReference type="Proteomes" id="UP000008809"/>
    </source>
</evidence>
<feature type="compositionally biased region" description="Polar residues" evidence="1">
    <location>
        <begin position="1"/>
        <end position="10"/>
    </location>
</feature>
<dbReference type="Proteomes" id="UP000008809">
    <property type="component" value="Chromosome"/>
</dbReference>
<protein>
    <submittedName>
        <fullName evidence="2">Uncharacterized protein</fullName>
    </submittedName>
</protein>
<name>Q2J490_RHOP2</name>
<evidence type="ECO:0000256" key="1">
    <source>
        <dbReference type="SAM" id="MobiDB-lite"/>
    </source>
</evidence>
<organism evidence="2 3">
    <name type="scientific">Rhodopseudomonas palustris (strain HaA2)</name>
    <dbReference type="NCBI Taxonomy" id="316058"/>
    <lineage>
        <taxon>Bacteria</taxon>
        <taxon>Pseudomonadati</taxon>
        <taxon>Pseudomonadota</taxon>
        <taxon>Alphaproteobacteria</taxon>
        <taxon>Hyphomicrobiales</taxon>
        <taxon>Nitrobacteraceae</taxon>
        <taxon>Rhodopseudomonas</taxon>
    </lineage>
</organism>
<evidence type="ECO:0000313" key="2">
    <source>
        <dbReference type="EMBL" id="ABD04720.1"/>
    </source>
</evidence>
<dbReference type="RefSeq" id="WP_011438910.1">
    <property type="nucleotide sequence ID" value="NC_007778.1"/>
</dbReference>
<reference evidence="2 3" key="1">
    <citation type="submission" date="2006-01" db="EMBL/GenBank/DDBJ databases">
        <title>Complete sequence of Rhodopseudomonas palustris HaA2.</title>
        <authorList>
            <consortium name="US DOE Joint Genome Institute"/>
            <person name="Copeland A."/>
            <person name="Lucas S."/>
            <person name="Lapidus A."/>
            <person name="Barry K."/>
            <person name="Detter J.C."/>
            <person name="Glavina T."/>
            <person name="Hammon N."/>
            <person name="Israni S."/>
            <person name="Pitluck S."/>
            <person name="Chain P."/>
            <person name="Malfatti S."/>
            <person name="Shin M."/>
            <person name="Vergez L."/>
            <person name="Schmutz J."/>
            <person name="Larimer F."/>
            <person name="Land M."/>
            <person name="Hauser L."/>
            <person name="Pelletier D.A."/>
            <person name="Kyrpides N."/>
            <person name="Anderson I."/>
            <person name="Oda Y."/>
            <person name="Harwood C.S."/>
            <person name="Richardson P."/>
        </authorList>
    </citation>
    <scope>NUCLEOTIDE SEQUENCE [LARGE SCALE GENOMIC DNA]</scope>
    <source>
        <strain evidence="2 3">HaA2</strain>
    </source>
</reference>
<gene>
    <name evidence="2" type="ordered locus">RPB_0008</name>
</gene>
<proteinExistence type="predicted"/>
<feature type="region of interest" description="Disordered" evidence="1">
    <location>
        <begin position="1"/>
        <end position="24"/>
    </location>
</feature>
<dbReference type="HOGENOM" id="CLU_186922_0_0_5"/>
<dbReference type="AlphaFoldDB" id="Q2J490"/>
<keyword evidence="3" id="KW-1185">Reference proteome</keyword>
<dbReference type="KEGG" id="rpb:RPB_0008"/>
<accession>Q2J490</accession>
<dbReference type="EMBL" id="CP000250">
    <property type="protein sequence ID" value="ABD04720.1"/>
    <property type="molecule type" value="Genomic_DNA"/>
</dbReference>
<dbReference type="STRING" id="316058.RPB_0008"/>